<evidence type="ECO:0000256" key="2">
    <source>
        <dbReference type="ARBA" id="ARBA00004126"/>
    </source>
</evidence>
<feature type="region of interest" description="Disordered" evidence="21">
    <location>
        <begin position="1194"/>
        <end position="1233"/>
    </location>
</feature>
<comment type="similarity">
    <text evidence="16">Belongs to the NUP153 family.</text>
</comment>
<feature type="compositionally biased region" description="Polar residues" evidence="21">
    <location>
        <begin position="125"/>
        <end position="139"/>
    </location>
</feature>
<keyword evidence="9" id="KW-0862">Zinc</keyword>
<organism evidence="23">
    <name type="scientific">Corethrella appendiculata</name>
    <dbReference type="NCBI Taxonomy" id="1370023"/>
    <lineage>
        <taxon>Eukaryota</taxon>
        <taxon>Metazoa</taxon>
        <taxon>Ecdysozoa</taxon>
        <taxon>Arthropoda</taxon>
        <taxon>Hexapoda</taxon>
        <taxon>Insecta</taxon>
        <taxon>Pterygota</taxon>
        <taxon>Neoptera</taxon>
        <taxon>Endopterygota</taxon>
        <taxon>Diptera</taxon>
        <taxon>Nematocera</taxon>
        <taxon>Culicoidea</taxon>
        <taxon>Chaoboridae</taxon>
        <taxon>Corethrella</taxon>
    </lineage>
</organism>
<evidence type="ECO:0000256" key="8">
    <source>
        <dbReference type="ARBA" id="ARBA00022816"/>
    </source>
</evidence>
<feature type="compositionally biased region" description="Low complexity" evidence="21">
    <location>
        <begin position="1396"/>
        <end position="1419"/>
    </location>
</feature>
<feature type="compositionally biased region" description="Low complexity" evidence="21">
    <location>
        <begin position="1322"/>
        <end position="1331"/>
    </location>
</feature>
<keyword evidence="12" id="KW-0238">DNA-binding</keyword>
<feature type="compositionally biased region" description="Polar residues" evidence="21">
    <location>
        <begin position="1024"/>
        <end position="1046"/>
    </location>
</feature>
<feature type="compositionally biased region" description="Low complexity" evidence="21">
    <location>
        <begin position="651"/>
        <end position="673"/>
    </location>
</feature>
<feature type="compositionally biased region" description="Basic and acidic residues" evidence="21">
    <location>
        <begin position="1117"/>
        <end position="1127"/>
    </location>
</feature>
<evidence type="ECO:0000256" key="1">
    <source>
        <dbReference type="ARBA" id="ARBA00001947"/>
    </source>
</evidence>
<dbReference type="GO" id="GO:0006606">
    <property type="term" value="P:protein import into nucleus"/>
    <property type="evidence" value="ECO:0007669"/>
    <property type="project" value="TreeGrafter"/>
</dbReference>
<evidence type="ECO:0000256" key="14">
    <source>
        <dbReference type="ARBA" id="ARBA00023136"/>
    </source>
</evidence>
<feature type="region of interest" description="Disordered" evidence="21">
    <location>
        <begin position="548"/>
        <end position="571"/>
    </location>
</feature>
<name>W4VRS8_9DIPT</name>
<comment type="cofactor">
    <cofactor evidence="1">
        <name>Zn(2+)</name>
        <dbReference type="ChEBI" id="CHEBI:29105"/>
    </cofactor>
</comment>
<keyword evidence="8" id="KW-0509">mRNA transport</keyword>
<dbReference type="PANTHER" id="PTHR23193:SF23">
    <property type="entry name" value="NUCLEAR PORE COMPLEX PROTEIN NUP153"/>
    <property type="match status" value="1"/>
</dbReference>
<protein>
    <recommendedName>
        <fullName evidence="17">Nuclear pore complex protein Nup153</fullName>
    </recommendedName>
    <alternativeName>
        <fullName evidence="19">153 kDa nucleoporin</fullName>
    </alternativeName>
    <alternativeName>
        <fullName evidence="18">Nucleoporin Nup153</fullName>
    </alternativeName>
</protein>
<evidence type="ECO:0000256" key="13">
    <source>
        <dbReference type="ARBA" id="ARBA00023132"/>
    </source>
</evidence>
<feature type="non-terminal residue" evidence="23">
    <location>
        <position position="1"/>
    </location>
</feature>
<feature type="region of interest" description="Disordered" evidence="21">
    <location>
        <begin position="1020"/>
        <end position="1046"/>
    </location>
</feature>
<evidence type="ECO:0000256" key="4">
    <source>
        <dbReference type="ARBA" id="ARBA00022448"/>
    </source>
</evidence>
<feature type="domain" description="RanBP2-type" evidence="22">
    <location>
        <begin position="830"/>
        <end position="859"/>
    </location>
</feature>
<feature type="compositionally biased region" description="Low complexity" evidence="21">
    <location>
        <begin position="1490"/>
        <end position="1505"/>
    </location>
</feature>
<dbReference type="InterPro" id="IPR026054">
    <property type="entry name" value="Nucleoporin"/>
</dbReference>
<evidence type="ECO:0000256" key="16">
    <source>
        <dbReference type="ARBA" id="ARBA00060842"/>
    </source>
</evidence>
<dbReference type="SUPFAM" id="SSF90209">
    <property type="entry name" value="Ran binding protein zinc finger-like"/>
    <property type="match status" value="4"/>
</dbReference>
<evidence type="ECO:0000256" key="20">
    <source>
        <dbReference type="PROSITE-ProRule" id="PRU00322"/>
    </source>
</evidence>
<feature type="compositionally biased region" description="Basic and acidic residues" evidence="21">
    <location>
        <begin position="94"/>
        <end position="105"/>
    </location>
</feature>
<feature type="region of interest" description="Disordered" evidence="21">
    <location>
        <begin position="1356"/>
        <end position="1375"/>
    </location>
</feature>
<dbReference type="PROSITE" id="PS50199">
    <property type="entry name" value="ZF_RANBP2_2"/>
    <property type="match status" value="4"/>
</dbReference>
<evidence type="ECO:0000256" key="10">
    <source>
        <dbReference type="ARBA" id="ARBA00022927"/>
    </source>
</evidence>
<keyword evidence="11" id="KW-0811">Translocation</keyword>
<evidence type="ECO:0000256" key="9">
    <source>
        <dbReference type="ARBA" id="ARBA00022833"/>
    </source>
</evidence>
<feature type="domain" description="RanBP2-type" evidence="22">
    <location>
        <begin position="879"/>
        <end position="908"/>
    </location>
</feature>
<evidence type="ECO:0000256" key="21">
    <source>
        <dbReference type="SAM" id="MobiDB-lite"/>
    </source>
</evidence>
<feature type="compositionally biased region" description="Polar residues" evidence="21">
    <location>
        <begin position="1471"/>
        <end position="1482"/>
    </location>
</feature>
<keyword evidence="10" id="KW-0653">Protein transport</keyword>
<feature type="compositionally biased region" description="Low complexity" evidence="21">
    <location>
        <begin position="156"/>
        <end position="168"/>
    </location>
</feature>
<feature type="compositionally biased region" description="Low complexity" evidence="21">
    <location>
        <begin position="1136"/>
        <end position="1166"/>
    </location>
</feature>
<dbReference type="GO" id="GO:0031965">
    <property type="term" value="C:nuclear membrane"/>
    <property type="evidence" value="ECO:0007669"/>
    <property type="project" value="UniProtKB-SubCell"/>
</dbReference>
<dbReference type="InterPro" id="IPR001876">
    <property type="entry name" value="Znf_RanBP2"/>
</dbReference>
<proteinExistence type="evidence at transcript level"/>
<dbReference type="GO" id="GO:0008270">
    <property type="term" value="F:zinc ion binding"/>
    <property type="evidence" value="ECO:0007669"/>
    <property type="project" value="UniProtKB-KW"/>
</dbReference>
<feature type="region of interest" description="Disordered" evidence="21">
    <location>
        <begin position="1432"/>
        <end position="1451"/>
    </location>
</feature>
<evidence type="ECO:0000256" key="15">
    <source>
        <dbReference type="ARBA" id="ARBA00023242"/>
    </source>
</evidence>
<dbReference type="GO" id="GO:0017056">
    <property type="term" value="F:structural constituent of nuclear pore"/>
    <property type="evidence" value="ECO:0007669"/>
    <property type="project" value="TreeGrafter"/>
</dbReference>
<feature type="compositionally biased region" description="Polar residues" evidence="21">
    <location>
        <begin position="1249"/>
        <end position="1280"/>
    </location>
</feature>
<keyword evidence="5" id="KW-0479">Metal-binding</keyword>
<feature type="region of interest" description="Disordered" evidence="21">
    <location>
        <begin position="651"/>
        <end position="676"/>
    </location>
</feature>
<dbReference type="Gene3D" id="4.10.1060.10">
    <property type="entry name" value="Zinc finger, RanBP2-type"/>
    <property type="match status" value="4"/>
</dbReference>
<evidence type="ECO:0000256" key="5">
    <source>
        <dbReference type="ARBA" id="ARBA00022723"/>
    </source>
</evidence>
<evidence type="ECO:0000256" key="12">
    <source>
        <dbReference type="ARBA" id="ARBA00023125"/>
    </source>
</evidence>
<evidence type="ECO:0000259" key="22">
    <source>
        <dbReference type="PROSITE" id="PS50199"/>
    </source>
</evidence>
<keyword evidence="6" id="KW-0677">Repeat</keyword>
<dbReference type="Pfam" id="PF00641">
    <property type="entry name" value="Zn_ribbon_RanBP"/>
    <property type="match status" value="2"/>
</dbReference>
<keyword evidence="4" id="KW-0813">Transport</keyword>
<keyword evidence="13" id="KW-0906">Nuclear pore complex</keyword>
<dbReference type="GO" id="GO:0006405">
    <property type="term" value="P:RNA export from nucleus"/>
    <property type="evidence" value="ECO:0007669"/>
    <property type="project" value="TreeGrafter"/>
</dbReference>
<comment type="subcellular location">
    <subcellularLocation>
        <location evidence="2">Nucleus membrane</location>
    </subcellularLocation>
    <subcellularLocation>
        <location evidence="3">Nucleus</location>
        <location evidence="3">Nuclear pore complex</location>
    </subcellularLocation>
</comment>
<feature type="region of interest" description="Disordered" evidence="21">
    <location>
        <begin position="1"/>
        <end position="39"/>
    </location>
</feature>
<evidence type="ECO:0000256" key="11">
    <source>
        <dbReference type="ARBA" id="ARBA00023010"/>
    </source>
</evidence>
<evidence type="ECO:0000256" key="7">
    <source>
        <dbReference type="ARBA" id="ARBA00022771"/>
    </source>
</evidence>
<feature type="compositionally biased region" description="Polar residues" evidence="21">
    <location>
        <begin position="1432"/>
        <end position="1450"/>
    </location>
</feature>
<feature type="compositionally biased region" description="Low complexity" evidence="21">
    <location>
        <begin position="548"/>
        <end position="563"/>
    </location>
</feature>
<feature type="region of interest" description="Disordered" evidence="21">
    <location>
        <begin position="1107"/>
        <end position="1166"/>
    </location>
</feature>
<evidence type="ECO:0000256" key="19">
    <source>
        <dbReference type="ARBA" id="ARBA00079437"/>
    </source>
</evidence>
<evidence type="ECO:0000313" key="23">
    <source>
        <dbReference type="EMBL" id="JAB59700.1"/>
    </source>
</evidence>
<sequence>EYSNSPGPSGLNTRTRSRRSLPAGFAGRQKLSITPFTSPNTTLTAAVNQQQSFVTETEPIQSYEIDDDDEDEVLNSQQEHQQQQPQPQILSKPINKDIKQRRSIRDNSLIIPMSDRSTSEPPPQSSSAYNFHNPATNRNDLIEEEEDEDDDVVMDGNSNKISNGSIGNLHNESASDTSSRAGGTNSKTNGLNYQETRAAKNRRLSSFMGNKNFRAGSTGNLCFTTHLETEKSLFNERNNLLSSQSGRQSFNASLYGSNSSLNSSNSRLFLANSPFYSGRTMYGGASAYTTNRDLQLQKSLRVPVQIRPSSSLSTLSSSNNSIASDIGTLSNTAKRILDLMNQFSSPLTDARKMGSSLNLSQQSPHIPELVQNRRRFNHEDLKLDRSIRMANPRTPYSRPIDLNSTAPSGVGLSAAANELKLPTMSQLLSMKRLQNNTENVRKLATTSKSIFNQNTEYKLPEQMIATGGGGGGGGGTNETLTADDTNNNNNKHSNKIKTKLNQIRPDSLANNLSNIQNVPQPLNLPDIKLPTMKSVPIIDIDIIQSSTVNNKNSSKSNSKSSTTADGGRDSICSEATKTSKLNTTQIKTSNSTSSNDKFKFSSPTTILANSNNNNNNNVNKTLTINFKFSEPEKLDSDKEIISKNMIINKSALNSSNNNSNSNNKLTTSNSSSSPTIKTANTLRTSGSCLDVFKTTTPTATTNSSLSSTNTFGSQFKLQASNKWECSMCMIRNDQDKLKCVACETPKAGEKPPPTITVDKPKDEGFKALVAQQSGKWECAECFIRNDSDKLKCVACEASKPGSSKSSSSSSAAAPLKTTDEGFKSLVVQQSANKWECSACMTKNDQNKDKCACCESAKPGGRSALKITDEGFKNLVAKQSANTWECSTCMTKNEQTRSKCACCEQAKPGAQSENVSKFTFGSQSSSKFTFGVPATTAAPAEDANKSAFKFGVVSSSSNNNKNDSNIIKTTTTSSEIKPTGFVFGSSTSTTATTAAAEGSAKTFSFGTSAVSSTTPSTKAGFKFGTAQTKPDAQSTKDTTDSKIVTSSDNKKEVPATFGGSAFANTAGGFSFGSKDSKPAENKETKATATAAAATVTFKTPVAGGFSFGVSSTTNPAVSERKDESEKGGFKFAQSAVKTDSAKTNSTSTSSAETKLPPSSSSFVFGSQSSLNQSKTDAQTSSSATTSTASSFTFGGAASASVTSPKTAAPEKKDETKSAATIFGTPTFGSPKPATTITPTFGFGATKAESPKNTFSFGGNATPTGNTQQQKPTETVTPSLFGNTDAKPAPTFGSFGNDNKKQSTSSSIFGSNVTPSPSFNFGNSATGSTGSASIAPANTNNNQLTKPTNESAAPFTFGAAANKTNPPPPAFGSTQQSTAATPIFGSQLQTPNANSALPTFGSTFSSGNTSNNSASNTPSPFSANVTPFGAATNTFGAPNVQSQTTTPVFGSQTNTFGSGTTAFGGFGAVAAQNTTPQQQQSTDEPLSKKPSGFDFSGSSVSTVSGLGTQSTGSPFQFGSANNNNVDKPFSFSASSTPNFNFTTSGNVGQASTPFTFGANNSNSTTTSGVFNFSGGMTETTPNAFQFSGTPNNNTNLFAVQSSGQGQQQRRKIKAIRRIR</sequence>
<reference evidence="23" key="1">
    <citation type="journal article" date="2014" name="Insect Biochem. Mol. Biol.">
        <title>An insight into the sialome of the frog biting fly, Corethrella appendiculata.</title>
        <authorList>
            <person name="Ribeiro J.M.C."/>
            <person name="Chagas A.C."/>
            <person name="Pham V.M."/>
            <person name="Lounibos L.P."/>
            <person name="Calvo E."/>
        </authorList>
    </citation>
    <scope>NUCLEOTIDE SEQUENCE</scope>
    <source>
        <tissue evidence="23">Salivary glands</tissue>
    </source>
</reference>
<feature type="region of interest" description="Disordered" evidence="21">
    <location>
        <begin position="581"/>
        <end position="600"/>
    </location>
</feature>
<evidence type="ECO:0000256" key="3">
    <source>
        <dbReference type="ARBA" id="ARBA00004567"/>
    </source>
</evidence>
<evidence type="ECO:0000256" key="17">
    <source>
        <dbReference type="ARBA" id="ARBA00068609"/>
    </source>
</evidence>
<dbReference type="GO" id="GO:0008139">
    <property type="term" value="F:nuclear localization sequence binding"/>
    <property type="evidence" value="ECO:0007669"/>
    <property type="project" value="TreeGrafter"/>
</dbReference>
<keyword evidence="15" id="KW-0539">Nucleus</keyword>
<feature type="region of interest" description="Disordered" evidence="21">
    <location>
        <begin position="1245"/>
        <end position="1349"/>
    </location>
</feature>
<feature type="region of interest" description="Disordered" evidence="21">
    <location>
        <begin position="1384"/>
        <end position="1419"/>
    </location>
</feature>
<dbReference type="GO" id="GO:0005643">
    <property type="term" value="C:nuclear pore"/>
    <property type="evidence" value="ECO:0007669"/>
    <property type="project" value="UniProtKB-SubCell"/>
</dbReference>
<keyword evidence="14" id="KW-0472">Membrane</keyword>
<dbReference type="FunFam" id="4.10.1060.10:FF:000001">
    <property type="entry name" value="Nuclear pore complex protein Nup153"/>
    <property type="match status" value="1"/>
</dbReference>
<feature type="compositionally biased region" description="Low complexity" evidence="21">
    <location>
        <begin position="77"/>
        <end position="88"/>
    </location>
</feature>
<dbReference type="FunFam" id="4.10.1060.10:FF:000003">
    <property type="entry name" value="E3 SUMO-protein ligase RanBP2"/>
    <property type="match status" value="1"/>
</dbReference>
<feature type="compositionally biased region" description="Polar residues" evidence="21">
    <location>
        <begin position="1334"/>
        <end position="1349"/>
    </location>
</feature>
<dbReference type="SMART" id="SM00547">
    <property type="entry name" value="ZnF_RBZ"/>
    <property type="match status" value="4"/>
</dbReference>
<dbReference type="GO" id="GO:0003677">
    <property type="term" value="F:DNA binding"/>
    <property type="evidence" value="ECO:0007669"/>
    <property type="project" value="UniProtKB-KW"/>
</dbReference>
<feature type="compositionally biased region" description="Polar residues" evidence="21">
    <location>
        <begin position="1384"/>
        <end position="1395"/>
    </location>
</feature>
<feature type="region of interest" description="Disordered" evidence="21">
    <location>
        <begin position="1471"/>
        <end position="1505"/>
    </location>
</feature>
<dbReference type="PROSITE" id="PS01358">
    <property type="entry name" value="ZF_RANBP2_1"/>
    <property type="match status" value="4"/>
</dbReference>
<feature type="domain" description="RanBP2-type" evidence="22">
    <location>
        <begin position="772"/>
        <end position="801"/>
    </location>
</feature>
<feature type="domain" description="RanBP2-type" evidence="22">
    <location>
        <begin position="719"/>
        <end position="748"/>
    </location>
</feature>
<dbReference type="GO" id="GO:0051028">
    <property type="term" value="P:mRNA transport"/>
    <property type="evidence" value="ECO:0007669"/>
    <property type="project" value="UniProtKB-KW"/>
</dbReference>
<dbReference type="EMBL" id="GANO01000171">
    <property type="protein sequence ID" value="JAB59700.1"/>
    <property type="molecule type" value="mRNA"/>
</dbReference>
<feature type="compositionally biased region" description="Polar residues" evidence="21">
    <location>
        <begin position="170"/>
        <end position="195"/>
    </location>
</feature>
<evidence type="ECO:0000256" key="18">
    <source>
        <dbReference type="ARBA" id="ARBA00078197"/>
    </source>
</evidence>
<keyword evidence="7 20" id="KW-0863">Zinc-finger</keyword>
<dbReference type="PANTHER" id="PTHR23193">
    <property type="entry name" value="NUCLEAR PORE COMPLEX PROTEIN NUP"/>
    <property type="match status" value="1"/>
</dbReference>
<evidence type="ECO:0000256" key="6">
    <source>
        <dbReference type="ARBA" id="ARBA00022737"/>
    </source>
</evidence>
<feature type="compositionally biased region" description="Acidic residues" evidence="21">
    <location>
        <begin position="142"/>
        <end position="153"/>
    </location>
</feature>
<feature type="compositionally biased region" description="Polar residues" evidence="21">
    <location>
        <begin position="1"/>
        <end position="14"/>
    </location>
</feature>
<dbReference type="InterPro" id="IPR036443">
    <property type="entry name" value="Znf_RanBP2_sf"/>
</dbReference>
<feature type="region of interest" description="Disordered" evidence="21">
    <location>
        <begin position="66"/>
        <end position="195"/>
    </location>
</feature>
<feature type="compositionally biased region" description="Polar residues" evidence="21">
    <location>
        <begin position="1292"/>
        <end position="1321"/>
    </location>
</feature>
<accession>W4VRS8</accession>